<feature type="transmembrane region" description="Helical" evidence="5">
    <location>
        <begin position="40"/>
        <end position="62"/>
    </location>
</feature>
<dbReference type="PANTHER" id="PTHR31465:SF28">
    <property type="entry name" value="DOMAIN PROTEIN, PUTATIVE-RELATED"/>
    <property type="match status" value="1"/>
</dbReference>
<keyword evidence="3 5" id="KW-1133">Transmembrane helix</keyword>
<organism evidence="6 7">
    <name type="scientific">Thelonectria olida</name>
    <dbReference type="NCBI Taxonomy" id="1576542"/>
    <lineage>
        <taxon>Eukaryota</taxon>
        <taxon>Fungi</taxon>
        <taxon>Dikarya</taxon>
        <taxon>Ascomycota</taxon>
        <taxon>Pezizomycotina</taxon>
        <taxon>Sordariomycetes</taxon>
        <taxon>Hypocreomycetidae</taxon>
        <taxon>Hypocreales</taxon>
        <taxon>Nectriaceae</taxon>
        <taxon>Thelonectria</taxon>
    </lineage>
</organism>
<feature type="transmembrane region" description="Helical" evidence="5">
    <location>
        <begin position="165"/>
        <end position="188"/>
    </location>
</feature>
<name>A0A9P8W7U1_9HYPO</name>
<keyword evidence="7" id="KW-1185">Reference proteome</keyword>
<evidence type="ECO:0000256" key="2">
    <source>
        <dbReference type="ARBA" id="ARBA00022692"/>
    </source>
</evidence>
<evidence type="ECO:0000313" key="6">
    <source>
        <dbReference type="EMBL" id="KAH6892586.1"/>
    </source>
</evidence>
<proteinExistence type="predicted"/>
<dbReference type="PANTHER" id="PTHR31465">
    <property type="entry name" value="PROTEIN RTA1-RELATED"/>
    <property type="match status" value="1"/>
</dbReference>
<accession>A0A9P8W7U1</accession>
<evidence type="ECO:0000256" key="4">
    <source>
        <dbReference type="ARBA" id="ARBA00023136"/>
    </source>
</evidence>
<feature type="transmembrane region" description="Helical" evidence="5">
    <location>
        <begin position="74"/>
        <end position="103"/>
    </location>
</feature>
<feature type="transmembrane region" description="Helical" evidence="5">
    <location>
        <begin position="209"/>
        <end position="229"/>
    </location>
</feature>
<feature type="transmembrane region" description="Helical" evidence="5">
    <location>
        <begin position="15"/>
        <end position="33"/>
    </location>
</feature>
<keyword evidence="2 5" id="KW-0812">Transmembrane</keyword>
<sequence>MAEAKSHYVYKPSEALAGVVAGLYGVCFLATLFQIIRKRAWVWLVMLLGIGMETAGYIARVFSAKDTTEKKPYVLQFCLVILAPVLMAGVIYVVFSRIVFWVVPPELRTLKLLWVPPRFITTLFVGFDVIALILQMVAAVLISGTDPADSNAKTKVNLGKNLGEAGVSVQLAGFGLFSISAIRFHFVSRKLDGDFARMNMTKHGITKEWSTLLLVVNASCLLILIRSIYRMIEFGGGKNGKTQQEEWYMYVFDTLPIFLVVLLFSIWFPGNFLKHLGFRLPKEHRRLPDSEAVAMERIPSK</sequence>
<gene>
    <name evidence="6" type="ORF">B0T10DRAFT_483952</name>
</gene>
<evidence type="ECO:0000256" key="1">
    <source>
        <dbReference type="ARBA" id="ARBA00004141"/>
    </source>
</evidence>
<dbReference type="AlphaFoldDB" id="A0A9P8W7U1"/>
<evidence type="ECO:0000256" key="5">
    <source>
        <dbReference type="SAM" id="Phobius"/>
    </source>
</evidence>
<dbReference type="EMBL" id="JAGPYM010000007">
    <property type="protein sequence ID" value="KAH6892586.1"/>
    <property type="molecule type" value="Genomic_DNA"/>
</dbReference>
<comment type="subcellular location">
    <subcellularLocation>
        <location evidence="1">Membrane</location>
        <topology evidence="1">Multi-pass membrane protein</topology>
    </subcellularLocation>
</comment>
<evidence type="ECO:0000313" key="7">
    <source>
        <dbReference type="Proteomes" id="UP000777438"/>
    </source>
</evidence>
<feature type="transmembrane region" description="Helical" evidence="5">
    <location>
        <begin position="249"/>
        <end position="269"/>
    </location>
</feature>
<protein>
    <submittedName>
        <fullName evidence="6">RTA1 like protein-domain-containing protein</fullName>
    </submittedName>
</protein>
<dbReference type="InterPro" id="IPR007568">
    <property type="entry name" value="RTA1"/>
</dbReference>
<dbReference type="GO" id="GO:0016020">
    <property type="term" value="C:membrane"/>
    <property type="evidence" value="ECO:0007669"/>
    <property type="project" value="UniProtKB-SubCell"/>
</dbReference>
<evidence type="ECO:0000256" key="3">
    <source>
        <dbReference type="ARBA" id="ARBA00022989"/>
    </source>
</evidence>
<keyword evidence="4 5" id="KW-0472">Membrane</keyword>
<feature type="transmembrane region" description="Helical" evidence="5">
    <location>
        <begin position="123"/>
        <end position="145"/>
    </location>
</feature>
<dbReference type="OrthoDB" id="3358017at2759"/>
<comment type="caution">
    <text evidence="6">The sequence shown here is derived from an EMBL/GenBank/DDBJ whole genome shotgun (WGS) entry which is preliminary data.</text>
</comment>
<reference evidence="6 7" key="1">
    <citation type="journal article" date="2021" name="Nat. Commun.">
        <title>Genetic determinants of endophytism in the Arabidopsis root mycobiome.</title>
        <authorList>
            <person name="Mesny F."/>
            <person name="Miyauchi S."/>
            <person name="Thiergart T."/>
            <person name="Pickel B."/>
            <person name="Atanasova L."/>
            <person name="Karlsson M."/>
            <person name="Huettel B."/>
            <person name="Barry K.W."/>
            <person name="Haridas S."/>
            <person name="Chen C."/>
            <person name="Bauer D."/>
            <person name="Andreopoulos W."/>
            <person name="Pangilinan J."/>
            <person name="LaButti K."/>
            <person name="Riley R."/>
            <person name="Lipzen A."/>
            <person name="Clum A."/>
            <person name="Drula E."/>
            <person name="Henrissat B."/>
            <person name="Kohler A."/>
            <person name="Grigoriev I.V."/>
            <person name="Martin F.M."/>
            <person name="Hacquard S."/>
        </authorList>
    </citation>
    <scope>NUCLEOTIDE SEQUENCE [LARGE SCALE GENOMIC DNA]</scope>
    <source>
        <strain evidence="6 7">MPI-CAGE-CH-0241</strain>
    </source>
</reference>
<dbReference type="Proteomes" id="UP000777438">
    <property type="component" value="Unassembled WGS sequence"/>
</dbReference>
<dbReference type="Pfam" id="PF04479">
    <property type="entry name" value="RTA1"/>
    <property type="match status" value="1"/>
</dbReference>